<feature type="compositionally biased region" description="Basic residues" evidence="13">
    <location>
        <begin position="1"/>
        <end position="12"/>
    </location>
</feature>
<evidence type="ECO:0000256" key="12">
    <source>
        <dbReference type="RuleBase" id="RU364097"/>
    </source>
</evidence>
<feature type="compositionally biased region" description="Basic residues" evidence="13">
    <location>
        <begin position="526"/>
        <end position="544"/>
    </location>
</feature>
<evidence type="ECO:0000256" key="5">
    <source>
        <dbReference type="ARBA" id="ARBA00022530"/>
    </source>
</evidence>
<organism evidence="15 16">
    <name type="scientific">Scophthalmus maximus</name>
    <name type="common">Turbot</name>
    <name type="synonym">Psetta maxima</name>
    <dbReference type="NCBI Taxonomy" id="52904"/>
    <lineage>
        <taxon>Eukaryota</taxon>
        <taxon>Metazoa</taxon>
        <taxon>Chordata</taxon>
        <taxon>Craniata</taxon>
        <taxon>Vertebrata</taxon>
        <taxon>Euteleostomi</taxon>
        <taxon>Actinopterygii</taxon>
        <taxon>Neopterygii</taxon>
        <taxon>Teleostei</taxon>
        <taxon>Neoteleostei</taxon>
        <taxon>Acanthomorphata</taxon>
        <taxon>Carangaria</taxon>
        <taxon>Pleuronectiformes</taxon>
        <taxon>Pleuronectoidei</taxon>
        <taxon>Scophthalmidae</taxon>
        <taxon>Scophthalmus</taxon>
    </lineage>
</organism>
<keyword evidence="10" id="KW-1015">Disulfide bond</keyword>
<dbReference type="EMBL" id="VEVO01000016">
    <property type="protein sequence ID" value="KAF0029773.1"/>
    <property type="molecule type" value="Genomic_DNA"/>
</dbReference>
<keyword evidence="5 12" id="KW-0272">Extracellular matrix</keyword>
<evidence type="ECO:0000256" key="13">
    <source>
        <dbReference type="SAM" id="MobiDB-lite"/>
    </source>
</evidence>
<keyword evidence="4 12" id="KW-0964">Secreted</keyword>
<feature type="compositionally biased region" description="Polar residues" evidence="13">
    <location>
        <begin position="448"/>
        <end position="459"/>
    </location>
</feature>
<keyword evidence="11" id="KW-0325">Glycoprotein</keyword>
<dbReference type="InterPro" id="IPR050333">
    <property type="entry name" value="SLRP"/>
</dbReference>
<dbReference type="PANTHER" id="PTHR45712:SF14">
    <property type="entry name" value="DECORIN"/>
    <property type="match status" value="1"/>
</dbReference>
<dbReference type="Gene3D" id="3.80.10.10">
    <property type="entry name" value="Ribonuclease Inhibitor"/>
    <property type="match status" value="3"/>
</dbReference>
<evidence type="ECO:0000313" key="15">
    <source>
        <dbReference type="EMBL" id="KAF0029773.1"/>
    </source>
</evidence>
<evidence type="ECO:0000256" key="7">
    <source>
        <dbReference type="ARBA" id="ARBA00022729"/>
    </source>
</evidence>
<comment type="caution">
    <text evidence="15">The sequence shown here is derived from an EMBL/GenBank/DDBJ whole genome shotgun (WGS) entry which is preliminary data.</text>
</comment>
<keyword evidence="6" id="KW-0433">Leucine-rich repeat</keyword>
<dbReference type="Pfam" id="PF13855">
    <property type="entry name" value="LRR_8"/>
    <property type="match status" value="6"/>
</dbReference>
<evidence type="ECO:0000256" key="8">
    <source>
        <dbReference type="ARBA" id="ARBA00022737"/>
    </source>
</evidence>
<dbReference type="FunFam" id="3.80.10.10:FF:000038">
    <property type="entry name" value="Biglycan"/>
    <property type="match status" value="1"/>
</dbReference>
<evidence type="ECO:0000259" key="14">
    <source>
        <dbReference type="SMART" id="SM00013"/>
    </source>
</evidence>
<evidence type="ECO:0000256" key="2">
    <source>
        <dbReference type="ARBA" id="ARBA00009811"/>
    </source>
</evidence>
<proteinExistence type="inferred from homology"/>
<dbReference type="PROSITE" id="PS51450">
    <property type="entry name" value="LRR"/>
    <property type="match status" value="2"/>
</dbReference>
<evidence type="ECO:0000256" key="10">
    <source>
        <dbReference type="ARBA" id="ARBA00023157"/>
    </source>
</evidence>
<keyword evidence="9" id="KW-0654">Proteoglycan</keyword>
<gene>
    <name evidence="15" type="ORF">F2P81_018878</name>
</gene>
<evidence type="ECO:0000256" key="3">
    <source>
        <dbReference type="ARBA" id="ARBA00021503"/>
    </source>
</evidence>
<feature type="compositionally biased region" description="Pro residues" evidence="13">
    <location>
        <begin position="330"/>
        <end position="343"/>
    </location>
</feature>
<reference evidence="15 16" key="1">
    <citation type="submission" date="2019-06" db="EMBL/GenBank/DDBJ databases">
        <title>Draft genomes of female and male turbot (Scophthalmus maximus).</title>
        <authorList>
            <person name="Xu H."/>
            <person name="Xu X.-W."/>
            <person name="Shao C."/>
            <person name="Chen S."/>
        </authorList>
    </citation>
    <scope>NUCLEOTIDE SEQUENCE [LARGE SCALE GENOMIC DNA]</scope>
    <source>
        <strain evidence="15">Ysfricsl-2016a</strain>
        <tissue evidence="15">Blood</tissue>
    </source>
</reference>
<keyword evidence="8" id="KW-0677">Repeat</keyword>
<dbReference type="Proteomes" id="UP000438429">
    <property type="component" value="Unassembled WGS sequence"/>
</dbReference>
<evidence type="ECO:0000256" key="6">
    <source>
        <dbReference type="ARBA" id="ARBA00022614"/>
    </source>
</evidence>
<sequence length="1359" mass="151604">MRHSHCKNKHLLSPRDVTQIPSNSSDVEDKMEALLLLLVFITVPGYSHVSQPKAIVTQIAGLDRDHQYELEDYFVSAEERGNGGHVAAGLTERTEEEQGSDGLSPETNPVRKIGEDGLKIEDFMDRNKGYEKGRTAEIFSKSTIPGEGTKREEYSVADMVEDIDMEVVAEKREEGLNLVPKSKREENIMVKTIHSDNTNNWKMVRSQNTKTQEEAEYDETDVKLPKSDRMEQLRREIVEEERESKLVAGISLYGETGGDTRDDKIIIAEQEGNEEKAEEGEDSKKHNELVERGNEDHILVPLLRTSSAHIGKESEIVATIQIITQSQNPPSSPPPHHNDPPPFTFTTTHVVSPLSFLPPSPFAKVSAQFFPPAVTISNPTVSTVDPGDVRSVSLLEDLLTEELQRPGQNPKQNQLEIEFTPSVQAASPKPKESKIISKDLTTKEPNTRPKSNKNTSTTKPLKLTHKTNMTQPRGDPVSDKVVENDTELAVRQNKASLPQPRVTKPPARPQPAPAKTPSTRPTKINRNSKNKTVRKSKDKKRKKDNKTQKPPETKKNVTTPTHFPFFLDNYCPPECACYGRVVQCSDKGVDKVPYGIPYNARYILLMNNYINSIQLDLLKEYVSMEFLVLSNNRLTDGAIEGALEGIPALKRLYLDRNLLVSVPADLPLSLEELRLDNNHLGVMSEAAWARCPGLLVLSLSNNSLGNGSESLPNAVLSPLRKLRTLNVNHNQLTMVPRVLPLSIKELYLKGNLIEQFRGGAFNGISELVVLDLSANRLTNKGLLRESLLNTTHLESLNLEGNRLKQVPRHLPCSLKTLNLEGNLIASIKKAAFSTLKNLEHLGLARNKIFKVALGAFRTLPVLHQLDLCHNTLRQVPRHLPQGLHTVALTHNRIQSVPRDAFCWRNNRLSPSRLIQVQLEHNLIDMGKLDAQAFRCLRGFQPPAAFGLYKDGSYIRRCHLVGSLFIILRSPAMCRRLQLSNLLLLRGNRPNEVFGHLFVVCLDVAHMELLSSSVLVLFASGFLDFMMEDEAGSGLTDVITDFSVRTMPEGPKCPFRCQCHLRVIQCSDLGLKAVPEDIPDDTSLLDLQNNKITEIKENDFKNLKGLHALILVNNKITVIHAKAFSPLAKLQRLYLSKNMLKDMPANMPKSLQELRIHENAIAKIKKSTFQGMSHVIVMELGSNPLKSAGIEAGAFSDLKRVSYIRIADTNITEIPKGLPTSLSELHLDGNKITKVTADSLKGLKNLAKLGLSYNEISSVENGTLANVPHLRELHLDNNALTSVPAGLPDHKYIQVVYLHVNKIAAVGTEDFCPPGFNTKKAMYSGISLFSNPVPYWEVQPITFRCVFDRSAIQLGNYRKK</sequence>
<evidence type="ECO:0000256" key="11">
    <source>
        <dbReference type="ARBA" id="ARBA00023180"/>
    </source>
</evidence>
<dbReference type="InterPro" id="IPR032675">
    <property type="entry name" value="LRR_dom_sf"/>
</dbReference>
<dbReference type="SMART" id="SM00369">
    <property type="entry name" value="LRR_TYP"/>
    <property type="match status" value="17"/>
</dbReference>
<feature type="domain" description="LRRNT" evidence="14">
    <location>
        <begin position="570"/>
        <end position="602"/>
    </location>
</feature>
<keyword evidence="7" id="KW-0732">Signal</keyword>
<evidence type="ECO:0000256" key="9">
    <source>
        <dbReference type="ARBA" id="ARBA00022974"/>
    </source>
</evidence>
<comment type="similarity">
    <text evidence="2 12">Belongs to the small leucine-rich proteoglycan (SLRP) family. SLRP class I subfamily.</text>
</comment>
<evidence type="ECO:0000313" key="16">
    <source>
        <dbReference type="Proteomes" id="UP000438429"/>
    </source>
</evidence>
<evidence type="ECO:0000256" key="4">
    <source>
        <dbReference type="ARBA" id="ARBA00022525"/>
    </source>
</evidence>
<dbReference type="Pfam" id="PF01462">
    <property type="entry name" value="LRRNT"/>
    <property type="match status" value="2"/>
</dbReference>
<dbReference type="InterPro" id="IPR001611">
    <property type="entry name" value="Leu-rich_rpt"/>
</dbReference>
<feature type="region of interest" description="Disordered" evidence="13">
    <location>
        <begin position="1"/>
        <end position="24"/>
    </location>
</feature>
<dbReference type="SMART" id="SM00013">
    <property type="entry name" value="LRRNT"/>
    <property type="match status" value="2"/>
</dbReference>
<dbReference type="InterPro" id="IPR000372">
    <property type="entry name" value="LRRNT"/>
</dbReference>
<feature type="domain" description="LRRNT" evidence="14">
    <location>
        <begin position="1051"/>
        <end position="1083"/>
    </location>
</feature>
<accession>A0A6A4S5U7</accession>
<comment type="function">
    <text evidence="12">May affect the rate of fibrils formation.</text>
</comment>
<dbReference type="GO" id="GO:0005615">
    <property type="term" value="C:extracellular space"/>
    <property type="evidence" value="ECO:0007669"/>
    <property type="project" value="TreeGrafter"/>
</dbReference>
<evidence type="ECO:0000256" key="1">
    <source>
        <dbReference type="ARBA" id="ARBA00004498"/>
    </source>
</evidence>
<comment type="subcellular location">
    <subcellularLocation>
        <location evidence="1 12">Secreted</location>
        <location evidence="1 12">Extracellular space</location>
        <location evidence="1 12">Extracellular matrix</location>
    </subcellularLocation>
</comment>
<feature type="region of interest" description="Disordered" evidence="13">
    <location>
        <begin position="92"/>
        <end position="112"/>
    </location>
</feature>
<name>A0A6A4S5U7_SCOMX</name>
<feature type="compositionally biased region" description="Basic and acidic residues" evidence="13">
    <location>
        <begin position="545"/>
        <end position="555"/>
    </location>
</feature>
<dbReference type="PANTHER" id="PTHR45712">
    <property type="entry name" value="AGAP008170-PA"/>
    <property type="match status" value="1"/>
</dbReference>
<protein>
    <recommendedName>
        <fullName evidence="3 12">Decorin</fullName>
    </recommendedName>
    <alternativeName>
        <fullName evidence="12">Bone proteoglycan II</fullName>
    </alternativeName>
</protein>
<dbReference type="SMART" id="SM00364">
    <property type="entry name" value="LRR_BAC"/>
    <property type="match status" value="7"/>
</dbReference>
<feature type="region of interest" description="Disordered" evidence="13">
    <location>
        <begin position="419"/>
        <end position="559"/>
    </location>
</feature>
<feature type="compositionally biased region" description="Basic and acidic residues" evidence="13">
    <location>
        <begin position="429"/>
        <end position="447"/>
    </location>
</feature>
<feature type="region of interest" description="Disordered" evidence="13">
    <location>
        <begin position="325"/>
        <end position="345"/>
    </location>
</feature>
<dbReference type="InterPro" id="IPR003591">
    <property type="entry name" value="Leu-rich_rpt_typical-subtyp"/>
</dbReference>
<dbReference type="SUPFAM" id="SSF52058">
    <property type="entry name" value="L domain-like"/>
    <property type="match status" value="2"/>
</dbReference>
<comment type="subunit">
    <text evidence="12">Binds to type I and type II collagen, fibronectin and TGF-beta. Forms a ternary complex with MFAP2 and ELN.</text>
</comment>